<dbReference type="AlphaFoldDB" id="A0A2T6C565"/>
<name>A0A2T6C565_9FLAO</name>
<gene>
    <name evidence="1" type="ORF">C8N46_10136</name>
</gene>
<evidence type="ECO:0000313" key="1">
    <source>
        <dbReference type="EMBL" id="PTX63436.1"/>
    </source>
</evidence>
<sequence length="150" mass="17703">MCEVSKTIKFCSCKDNLSEAHKHAKSMYYVWTLERVTGLSELAMDGLLMEEPTQLDELSAEKIVKELNSKNLFDFDYQPINDDTLEIKRVQPKKRYPKNRRNKTKLIGSHLSFYYWLDKWHIGYAGGFENIYKIYKSGKVEIIDKENENH</sequence>
<evidence type="ECO:0000313" key="2">
    <source>
        <dbReference type="Proteomes" id="UP000244090"/>
    </source>
</evidence>
<keyword evidence="2" id="KW-1185">Reference proteome</keyword>
<dbReference type="EMBL" id="QBKT01000001">
    <property type="protein sequence ID" value="PTX63436.1"/>
    <property type="molecule type" value="Genomic_DNA"/>
</dbReference>
<reference evidence="1 2" key="1">
    <citation type="submission" date="2018-04" db="EMBL/GenBank/DDBJ databases">
        <title>Genomic Encyclopedia of Archaeal and Bacterial Type Strains, Phase II (KMG-II): from individual species to whole genera.</title>
        <authorList>
            <person name="Goeker M."/>
        </authorList>
    </citation>
    <scope>NUCLEOTIDE SEQUENCE [LARGE SCALE GENOMIC DNA]</scope>
    <source>
        <strain evidence="1 2">DSM 25731</strain>
    </source>
</reference>
<organism evidence="1 2">
    <name type="scientific">Kordia periserrulae</name>
    <dbReference type="NCBI Taxonomy" id="701523"/>
    <lineage>
        <taxon>Bacteria</taxon>
        <taxon>Pseudomonadati</taxon>
        <taxon>Bacteroidota</taxon>
        <taxon>Flavobacteriia</taxon>
        <taxon>Flavobacteriales</taxon>
        <taxon>Flavobacteriaceae</taxon>
        <taxon>Kordia</taxon>
    </lineage>
</organism>
<protein>
    <submittedName>
        <fullName evidence="1">Uncharacterized protein</fullName>
    </submittedName>
</protein>
<dbReference type="Proteomes" id="UP000244090">
    <property type="component" value="Unassembled WGS sequence"/>
</dbReference>
<accession>A0A2T6C565</accession>
<proteinExistence type="predicted"/>
<comment type="caution">
    <text evidence="1">The sequence shown here is derived from an EMBL/GenBank/DDBJ whole genome shotgun (WGS) entry which is preliminary data.</text>
</comment>